<dbReference type="AlphaFoldDB" id="A0A0E9W0I6"/>
<sequence>MCIANFCLVDALNSVK</sequence>
<protein>
    <submittedName>
        <fullName evidence="1">Uncharacterized protein</fullName>
    </submittedName>
</protein>
<name>A0A0E9W0I6_ANGAN</name>
<proteinExistence type="predicted"/>
<accession>A0A0E9W0I6</accession>
<reference evidence="1" key="1">
    <citation type="submission" date="2014-11" db="EMBL/GenBank/DDBJ databases">
        <authorList>
            <person name="Amaro Gonzalez C."/>
        </authorList>
    </citation>
    <scope>NUCLEOTIDE SEQUENCE</scope>
</reference>
<evidence type="ECO:0000313" key="1">
    <source>
        <dbReference type="EMBL" id="JAH82993.1"/>
    </source>
</evidence>
<dbReference type="EMBL" id="GBXM01025584">
    <property type="protein sequence ID" value="JAH82993.1"/>
    <property type="molecule type" value="Transcribed_RNA"/>
</dbReference>
<reference evidence="1" key="2">
    <citation type="journal article" date="2015" name="Fish Shellfish Immunol.">
        <title>Early steps in the European eel (Anguilla anguilla)-Vibrio vulnificus interaction in the gills: Role of the RtxA13 toxin.</title>
        <authorList>
            <person name="Callol A."/>
            <person name="Pajuelo D."/>
            <person name="Ebbesson L."/>
            <person name="Teles M."/>
            <person name="MacKenzie S."/>
            <person name="Amaro C."/>
        </authorList>
    </citation>
    <scope>NUCLEOTIDE SEQUENCE</scope>
</reference>
<organism evidence="1">
    <name type="scientific">Anguilla anguilla</name>
    <name type="common">European freshwater eel</name>
    <name type="synonym">Muraena anguilla</name>
    <dbReference type="NCBI Taxonomy" id="7936"/>
    <lineage>
        <taxon>Eukaryota</taxon>
        <taxon>Metazoa</taxon>
        <taxon>Chordata</taxon>
        <taxon>Craniata</taxon>
        <taxon>Vertebrata</taxon>
        <taxon>Euteleostomi</taxon>
        <taxon>Actinopterygii</taxon>
        <taxon>Neopterygii</taxon>
        <taxon>Teleostei</taxon>
        <taxon>Anguilliformes</taxon>
        <taxon>Anguillidae</taxon>
        <taxon>Anguilla</taxon>
    </lineage>
</organism>